<dbReference type="Gene3D" id="3.40.50.150">
    <property type="entry name" value="Vaccinia Virus protein VP39"/>
    <property type="match status" value="1"/>
</dbReference>
<reference evidence="2" key="1">
    <citation type="submission" date="2022-09" db="EMBL/GenBank/DDBJ databases">
        <title>Fusarium specimens isolated from Avocado Roots.</title>
        <authorList>
            <person name="Stajich J."/>
            <person name="Roper C."/>
            <person name="Heimlech-Rivalta G."/>
        </authorList>
    </citation>
    <scope>NUCLEOTIDE SEQUENCE</scope>
    <source>
        <strain evidence="2">CF00136</strain>
    </source>
</reference>
<dbReference type="GO" id="GO:0008757">
    <property type="term" value="F:S-adenosylmethionine-dependent methyltransferase activity"/>
    <property type="evidence" value="ECO:0007669"/>
    <property type="project" value="InterPro"/>
</dbReference>
<evidence type="ECO:0000313" key="3">
    <source>
        <dbReference type="Proteomes" id="UP001152049"/>
    </source>
</evidence>
<proteinExistence type="predicted"/>
<evidence type="ECO:0000313" key="2">
    <source>
        <dbReference type="EMBL" id="KAJ4265263.1"/>
    </source>
</evidence>
<gene>
    <name evidence="2" type="ORF">NW762_004548</name>
</gene>
<dbReference type="PANTHER" id="PTHR45036">
    <property type="entry name" value="METHYLTRANSFERASE LIKE 7B"/>
    <property type="match status" value="1"/>
</dbReference>
<dbReference type="OrthoDB" id="540004at2759"/>
<dbReference type="InterPro" id="IPR013216">
    <property type="entry name" value="Methyltransf_11"/>
</dbReference>
<feature type="domain" description="Methyltransferase type 11" evidence="1">
    <location>
        <begin position="83"/>
        <end position="187"/>
    </location>
</feature>
<sequence>MTFLNRIRALSRPLGFIWLSVKVHCNAIKEALCKDGIISLARIQEIRNVAAANLFVPLSEGFIAFEDTTVVSTLVPSAHGKVLELGPGPGNQIQRFDESRIEFIYALEPNLNYGNTLTSKVEKHGLTHKYKLITCGLEDSDVLRREGVAEGTMDTVLSIQVLCAVEDPERAAKELYRLLKPGGRFIFWEHGKSKDTVMRYIQGCRVDRDIKSAILAAGDWENPDDIEDPKDPDNFLPRVWGVLVKKAS</sequence>
<dbReference type="PANTHER" id="PTHR45036:SF1">
    <property type="entry name" value="METHYLTRANSFERASE LIKE 7A"/>
    <property type="match status" value="1"/>
</dbReference>
<evidence type="ECO:0000259" key="1">
    <source>
        <dbReference type="Pfam" id="PF08241"/>
    </source>
</evidence>
<dbReference type="EMBL" id="JAOQAZ010000006">
    <property type="protein sequence ID" value="KAJ4265263.1"/>
    <property type="molecule type" value="Genomic_DNA"/>
</dbReference>
<name>A0A9W8VFT9_9HYPO</name>
<dbReference type="CDD" id="cd02440">
    <property type="entry name" value="AdoMet_MTases"/>
    <property type="match status" value="1"/>
</dbReference>
<dbReference type="Proteomes" id="UP001152049">
    <property type="component" value="Unassembled WGS sequence"/>
</dbReference>
<keyword evidence="3" id="KW-1185">Reference proteome</keyword>
<dbReference type="AlphaFoldDB" id="A0A9W8VFT9"/>
<dbReference type="InterPro" id="IPR029063">
    <property type="entry name" value="SAM-dependent_MTases_sf"/>
</dbReference>
<dbReference type="InterPro" id="IPR052356">
    <property type="entry name" value="Thiol_S-MT"/>
</dbReference>
<protein>
    <recommendedName>
        <fullName evidence="1">Methyltransferase type 11 domain-containing protein</fullName>
    </recommendedName>
</protein>
<dbReference type="SUPFAM" id="SSF53335">
    <property type="entry name" value="S-adenosyl-L-methionine-dependent methyltransferases"/>
    <property type="match status" value="1"/>
</dbReference>
<comment type="caution">
    <text evidence="2">The sequence shown here is derived from an EMBL/GenBank/DDBJ whole genome shotgun (WGS) entry which is preliminary data.</text>
</comment>
<dbReference type="Pfam" id="PF08241">
    <property type="entry name" value="Methyltransf_11"/>
    <property type="match status" value="1"/>
</dbReference>
<accession>A0A9W8VFT9</accession>
<organism evidence="2 3">
    <name type="scientific">Fusarium torreyae</name>
    <dbReference type="NCBI Taxonomy" id="1237075"/>
    <lineage>
        <taxon>Eukaryota</taxon>
        <taxon>Fungi</taxon>
        <taxon>Dikarya</taxon>
        <taxon>Ascomycota</taxon>
        <taxon>Pezizomycotina</taxon>
        <taxon>Sordariomycetes</taxon>
        <taxon>Hypocreomycetidae</taxon>
        <taxon>Hypocreales</taxon>
        <taxon>Nectriaceae</taxon>
        <taxon>Fusarium</taxon>
    </lineage>
</organism>